<organism evidence="2 3">
    <name type="scientific">Podarcis lilfordi</name>
    <name type="common">Lilford's wall lizard</name>
    <dbReference type="NCBI Taxonomy" id="74358"/>
    <lineage>
        <taxon>Eukaryota</taxon>
        <taxon>Metazoa</taxon>
        <taxon>Chordata</taxon>
        <taxon>Craniata</taxon>
        <taxon>Vertebrata</taxon>
        <taxon>Euteleostomi</taxon>
        <taxon>Lepidosauria</taxon>
        <taxon>Squamata</taxon>
        <taxon>Bifurcata</taxon>
        <taxon>Unidentata</taxon>
        <taxon>Episquamata</taxon>
        <taxon>Laterata</taxon>
        <taxon>Lacertibaenia</taxon>
        <taxon>Lacertidae</taxon>
        <taxon>Podarcis</taxon>
    </lineage>
</organism>
<reference evidence="2" key="1">
    <citation type="submission" date="2022-12" db="EMBL/GenBank/DDBJ databases">
        <authorList>
            <person name="Alioto T."/>
            <person name="Alioto T."/>
            <person name="Gomez Garrido J."/>
        </authorList>
    </citation>
    <scope>NUCLEOTIDE SEQUENCE</scope>
</reference>
<dbReference type="PANTHER" id="PTHR15012:SF33">
    <property type="entry name" value="PROTEIN SHROOM3"/>
    <property type="match status" value="1"/>
</dbReference>
<gene>
    <name evidence="2" type="ORF">PODLI_1B043260</name>
</gene>
<proteinExistence type="predicted"/>
<keyword evidence="3" id="KW-1185">Reference proteome</keyword>
<dbReference type="Proteomes" id="UP001178461">
    <property type="component" value="Chromosome 9"/>
</dbReference>
<dbReference type="GO" id="GO:0051015">
    <property type="term" value="F:actin filament binding"/>
    <property type="evidence" value="ECO:0007669"/>
    <property type="project" value="InterPro"/>
</dbReference>
<dbReference type="GO" id="GO:0007015">
    <property type="term" value="P:actin filament organization"/>
    <property type="evidence" value="ECO:0007669"/>
    <property type="project" value="TreeGrafter"/>
</dbReference>
<name>A0AA35KV31_9SAUR</name>
<protein>
    <submittedName>
        <fullName evidence="2">Protein Shroom3 isoform X1</fullName>
    </submittedName>
</protein>
<accession>A0AA35KV31</accession>
<dbReference type="GO" id="GO:0005912">
    <property type="term" value="C:adherens junction"/>
    <property type="evidence" value="ECO:0007669"/>
    <property type="project" value="TreeGrafter"/>
</dbReference>
<dbReference type="EMBL" id="OX395134">
    <property type="protein sequence ID" value="CAI5784802.1"/>
    <property type="molecule type" value="Genomic_DNA"/>
</dbReference>
<feature type="non-terminal residue" evidence="2">
    <location>
        <position position="1"/>
    </location>
</feature>
<dbReference type="SUPFAM" id="SSF50156">
    <property type="entry name" value="PDZ domain-like"/>
    <property type="match status" value="1"/>
</dbReference>
<dbReference type="Gene3D" id="2.30.42.10">
    <property type="match status" value="1"/>
</dbReference>
<dbReference type="PROSITE" id="PS50106">
    <property type="entry name" value="PDZ"/>
    <property type="match status" value="1"/>
</dbReference>
<dbReference type="GO" id="GO:0043296">
    <property type="term" value="C:apical junction complex"/>
    <property type="evidence" value="ECO:0007669"/>
    <property type="project" value="TreeGrafter"/>
</dbReference>
<dbReference type="InterPro" id="IPR001478">
    <property type="entry name" value="PDZ"/>
</dbReference>
<dbReference type="AlphaFoldDB" id="A0AA35KV31"/>
<dbReference type="InterPro" id="IPR027685">
    <property type="entry name" value="Shroom_fam"/>
</dbReference>
<evidence type="ECO:0000313" key="2">
    <source>
        <dbReference type="EMBL" id="CAI5784802.1"/>
    </source>
</evidence>
<dbReference type="InterPro" id="IPR036034">
    <property type="entry name" value="PDZ_sf"/>
</dbReference>
<evidence type="ECO:0000313" key="3">
    <source>
        <dbReference type="Proteomes" id="UP001178461"/>
    </source>
</evidence>
<evidence type="ECO:0000259" key="1">
    <source>
        <dbReference type="PROSITE" id="PS50106"/>
    </source>
</evidence>
<sequence>IEEGGKADLLNSQLQPGDEVVNINEVELSSSRQKAISLVKGSCKKLKLLVRSRRLRLFQHLSKQAWLSTRLSSGFCK</sequence>
<dbReference type="GO" id="GO:0016324">
    <property type="term" value="C:apical plasma membrane"/>
    <property type="evidence" value="ECO:0007669"/>
    <property type="project" value="TreeGrafter"/>
</dbReference>
<feature type="domain" description="PDZ" evidence="1">
    <location>
        <begin position="1"/>
        <end position="54"/>
    </location>
</feature>
<dbReference type="PANTHER" id="PTHR15012">
    <property type="entry name" value="APICAL PROTEIN/SHROOM-RELATED"/>
    <property type="match status" value="1"/>
</dbReference>
<feature type="non-terminal residue" evidence="2">
    <location>
        <position position="77"/>
    </location>
</feature>
<dbReference type="GO" id="GO:0030864">
    <property type="term" value="C:cortical actin cytoskeleton"/>
    <property type="evidence" value="ECO:0007669"/>
    <property type="project" value="TreeGrafter"/>
</dbReference>